<dbReference type="PROSITE" id="PS51257">
    <property type="entry name" value="PROKAR_LIPOPROTEIN"/>
    <property type="match status" value="1"/>
</dbReference>
<organism evidence="2 3">
    <name type="scientific">Janthinobacterium lividum</name>
    <dbReference type="NCBI Taxonomy" id="29581"/>
    <lineage>
        <taxon>Bacteria</taxon>
        <taxon>Pseudomonadati</taxon>
        <taxon>Pseudomonadota</taxon>
        <taxon>Betaproteobacteria</taxon>
        <taxon>Burkholderiales</taxon>
        <taxon>Oxalobacteraceae</taxon>
        <taxon>Janthinobacterium</taxon>
    </lineage>
</organism>
<evidence type="ECO:0000259" key="1">
    <source>
        <dbReference type="Pfam" id="PF10988"/>
    </source>
</evidence>
<dbReference type="InterPro" id="IPR021255">
    <property type="entry name" value="DUF2807"/>
</dbReference>
<name>A0A1E8PNB7_9BURK</name>
<protein>
    <submittedName>
        <fullName evidence="2">DUF2807 domain-containing protein</fullName>
    </submittedName>
</protein>
<dbReference type="Proteomes" id="UP000092634">
    <property type="component" value="Unassembled WGS sequence"/>
</dbReference>
<accession>A0A1E8PNB7</accession>
<feature type="domain" description="Putative auto-transporter adhesin head GIN" evidence="1">
    <location>
        <begin position="66"/>
        <end position="247"/>
    </location>
</feature>
<dbReference type="EMBL" id="MAQB02000001">
    <property type="protein sequence ID" value="OFJ47711.1"/>
    <property type="molecule type" value="Genomic_DNA"/>
</dbReference>
<dbReference type="PANTHER" id="PTHR39200:SF1">
    <property type="entry name" value="AUTO-TRANSPORTER ADHESIN HEAD GIN DOMAIN-CONTAINING PROTEIN-RELATED"/>
    <property type="match status" value="1"/>
</dbReference>
<dbReference type="Pfam" id="PF10988">
    <property type="entry name" value="DUF2807"/>
    <property type="match status" value="1"/>
</dbReference>
<dbReference type="Gene3D" id="2.160.20.120">
    <property type="match status" value="1"/>
</dbReference>
<dbReference type="AlphaFoldDB" id="A0A1E8PNB7"/>
<evidence type="ECO:0000313" key="2">
    <source>
        <dbReference type="EMBL" id="OFJ47711.1"/>
    </source>
</evidence>
<dbReference type="PANTHER" id="PTHR39200">
    <property type="entry name" value="HYPOTHETICAL EXPORTED PROTEIN"/>
    <property type="match status" value="1"/>
</dbReference>
<proteinExistence type="predicted"/>
<evidence type="ECO:0000313" key="3">
    <source>
        <dbReference type="Proteomes" id="UP000092634"/>
    </source>
</evidence>
<sequence>MTQPLFRPRHLRHLRHAGIASALLLAACALAIPAAPVLASPLDWISGNSIEGSGKLQKQTRELASFQGVALNVPGTVELRIGNTDSITIEADDNIVPLIETVVENGTLRIRCAKRNMHFRQSSLSIVIQARQVERISVGGSGSITATGLRADKLRFDVGGSGAIHAPDLDSRQVAVAIGGSGNFTASGKTRQLTASIGGSGNIQAGRLAARDVQVSIGGSGEAQVWAKDDLSISIGGSGAVRYYGDPRISRSMQRSSSIERLGSAPI</sequence>
<reference evidence="2 3" key="1">
    <citation type="submission" date="2016-10" db="EMBL/GenBank/DDBJ databases">
        <title>Updated version of Genome Assembly of Janthinobacterium lividum ERGS5:01.</title>
        <authorList>
            <person name="Kumar R."/>
            <person name="Acharya V."/>
            <person name="Singh D."/>
        </authorList>
    </citation>
    <scope>NUCLEOTIDE SEQUENCE [LARGE SCALE GENOMIC DNA]</scope>
    <source>
        <strain evidence="2 3">ERGS5:01</strain>
    </source>
</reference>
<comment type="caution">
    <text evidence="2">The sequence shown here is derived from an EMBL/GenBank/DDBJ whole genome shotgun (WGS) entry which is preliminary data.</text>
</comment>
<gene>
    <name evidence="2" type="ORF">BA896_000510</name>
</gene>